<organism evidence="1 2">
    <name type="scientific">Penicillium roqueforti (strain FM164)</name>
    <dbReference type="NCBI Taxonomy" id="1365484"/>
    <lineage>
        <taxon>Eukaryota</taxon>
        <taxon>Fungi</taxon>
        <taxon>Dikarya</taxon>
        <taxon>Ascomycota</taxon>
        <taxon>Pezizomycotina</taxon>
        <taxon>Eurotiomycetes</taxon>
        <taxon>Eurotiomycetidae</taxon>
        <taxon>Eurotiales</taxon>
        <taxon>Aspergillaceae</taxon>
        <taxon>Penicillium</taxon>
    </lineage>
</organism>
<sequence>MAFDPMKSFLEEMSLPEQLLEVYSTLLSCCSSNDLENLKIASTALKILAIINRNLSILELSWVVALGTTQHVTTVDALAKLVDHQRVMRLIHQFIAHVEFRDVRKHQVRLVHQSVKEFVLKNFVSNQPWRHGPISREPDDMILDQRYESLQAFILDICARYLLLEDIGRRTLFSEELVAIAELPQGSDIFNDNEGSIEYDGHCTWDAWEEDMINFDPTDRGFREFFVYASCHWLNHFCTITAEHIPSLETIEKICQAGSTRLSNWIQQNCRPGCTLTPRFEFESSLYDPLSITSLYGSVAMLRDMLENSSFDKNGFLEQSAMRAAHEIFR</sequence>
<name>W6QC85_PENRF</name>
<dbReference type="Proteomes" id="UP000030686">
    <property type="component" value="Unassembled WGS sequence"/>
</dbReference>
<proteinExistence type="predicted"/>
<accession>W6QC85</accession>
<keyword evidence="2" id="KW-1185">Reference proteome</keyword>
<evidence type="ECO:0000313" key="2">
    <source>
        <dbReference type="Proteomes" id="UP000030686"/>
    </source>
</evidence>
<dbReference type="OrthoDB" id="4359530at2759"/>
<dbReference type="PANTHER" id="PTHR10039:SF10">
    <property type="entry name" value="NACHT DOMAIN-CONTAINING PROTEIN"/>
    <property type="match status" value="1"/>
</dbReference>
<protein>
    <submittedName>
        <fullName evidence="1">Genomic scaffold, ProqFM164S03</fullName>
    </submittedName>
</protein>
<reference evidence="1" key="1">
    <citation type="journal article" date="2014" name="Nat. Commun.">
        <title>Multiple recent horizontal transfers of a large genomic region in cheese making fungi.</title>
        <authorList>
            <person name="Cheeseman K."/>
            <person name="Ropars J."/>
            <person name="Renault P."/>
            <person name="Dupont J."/>
            <person name="Gouzy J."/>
            <person name="Branca A."/>
            <person name="Abraham A.L."/>
            <person name="Ceppi M."/>
            <person name="Conseiller E."/>
            <person name="Debuchy R."/>
            <person name="Malagnac F."/>
            <person name="Goarin A."/>
            <person name="Silar P."/>
            <person name="Lacoste S."/>
            <person name="Sallet E."/>
            <person name="Bensimon A."/>
            <person name="Giraud T."/>
            <person name="Brygoo Y."/>
        </authorList>
    </citation>
    <scope>NUCLEOTIDE SEQUENCE [LARGE SCALE GENOMIC DNA]</scope>
    <source>
        <strain evidence="1">FM164</strain>
    </source>
</reference>
<dbReference type="EMBL" id="HG792017">
    <property type="protein sequence ID" value="CDM33701.1"/>
    <property type="molecule type" value="Genomic_DNA"/>
</dbReference>
<dbReference type="AlphaFoldDB" id="W6QC85"/>
<evidence type="ECO:0000313" key="1">
    <source>
        <dbReference type="EMBL" id="CDM33701.1"/>
    </source>
</evidence>
<dbReference type="PANTHER" id="PTHR10039">
    <property type="entry name" value="AMELOGENIN"/>
    <property type="match status" value="1"/>
</dbReference>
<gene>
    <name evidence="1" type="ORF">PROQFM164_S03g000425</name>
</gene>